<evidence type="ECO:0008006" key="4">
    <source>
        <dbReference type="Google" id="ProtNLM"/>
    </source>
</evidence>
<name>A0A1H7HW58_9SPHI</name>
<dbReference type="STRING" id="332977.SAMN05421740_10233"/>
<organism evidence="2 3">
    <name type="scientific">Parapedobacter koreensis</name>
    <dbReference type="NCBI Taxonomy" id="332977"/>
    <lineage>
        <taxon>Bacteria</taxon>
        <taxon>Pseudomonadati</taxon>
        <taxon>Bacteroidota</taxon>
        <taxon>Sphingobacteriia</taxon>
        <taxon>Sphingobacteriales</taxon>
        <taxon>Sphingobacteriaceae</taxon>
        <taxon>Parapedobacter</taxon>
    </lineage>
</organism>
<sequence>MALIFAWTACDAQQTGSITVGGDLDTFYPVSWSDGGWSSNRETELHIGRSSAHINSQWRGAMMAVFNFHTTSWGNTANFINAHIASFRGSTSTPARNFIAGWQDVTAGNSDRKIVIWLRGGGTTYHYQASFAVDPVVYDGVQHALPYTTSNGSASYNVKTTEDAYVNHAGMTLGQTLRVRGTGNSVIMGNVGIGTDNPQAKLAVNGNIRATEVKVKNDIAVPDYVFEPDYDLPELSEIAAYIKEHKHLPEIPSAKDIEKDGLDLAEMNLLLLKKVEELTLHLIKLDGEKKDLQHQVNELKTVVTRIERSSNP</sequence>
<reference evidence="3" key="1">
    <citation type="submission" date="2016-10" db="EMBL/GenBank/DDBJ databases">
        <authorList>
            <person name="Varghese N."/>
            <person name="Submissions S."/>
        </authorList>
    </citation>
    <scope>NUCLEOTIDE SEQUENCE [LARGE SCALE GENOMIC DNA]</scope>
    <source>
        <strain evidence="3">Jip14</strain>
    </source>
</reference>
<evidence type="ECO:0000256" key="1">
    <source>
        <dbReference type="SAM" id="Coils"/>
    </source>
</evidence>
<dbReference type="Proteomes" id="UP000198916">
    <property type="component" value="Unassembled WGS sequence"/>
</dbReference>
<feature type="coiled-coil region" evidence="1">
    <location>
        <begin position="275"/>
        <end position="309"/>
    </location>
</feature>
<evidence type="ECO:0000313" key="2">
    <source>
        <dbReference type="EMBL" id="SEK54374.1"/>
    </source>
</evidence>
<keyword evidence="3" id="KW-1185">Reference proteome</keyword>
<protein>
    <recommendedName>
        <fullName evidence="4">Peptidase S74 domain-containing protein</fullName>
    </recommendedName>
</protein>
<keyword evidence="1" id="KW-0175">Coiled coil</keyword>
<dbReference type="EMBL" id="FNZR01000002">
    <property type="protein sequence ID" value="SEK54374.1"/>
    <property type="molecule type" value="Genomic_DNA"/>
</dbReference>
<gene>
    <name evidence="2" type="ORF">SAMN05421740_10233</name>
</gene>
<accession>A0A1H7HW58</accession>
<evidence type="ECO:0000313" key="3">
    <source>
        <dbReference type="Proteomes" id="UP000198916"/>
    </source>
</evidence>
<dbReference type="AlphaFoldDB" id="A0A1H7HW58"/>
<proteinExistence type="predicted"/>